<keyword evidence="2" id="KW-1185">Reference proteome</keyword>
<evidence type="ECO:0000313" key="1">
    <source>
        <dbReference type="EMBL" id="RZS91324.1"/>
    </source>
</evidence>
<reference evidence="1 2" key="1">
    <citation type="submission" date="2019-02" db="EMBL/GenBank/DDBJ databases">
        <title>Genomic Encyclopedia of Type Strains, Phase IV (KMG-IV): sequencing the most valuable type-strain genomes for metagenomic binning, comparative biology and taxonomic classification.</title>
        <authorList>
            <person name="Goeker M."/>
        </authorList>
    </citation>
    <scope>NUCLEOTIDE SEQUENCE [LARGE SCALE GENOMIC DNA]</scope>
    <source>
        <strain evidence="1 2">DSM 45622</strain>
    </source>
</reference>
<dbReference type="RefSeq" id="WP_130491408.1">
    <property type="nucleotide sequence ID" value="NZ_SGXD01000001.1"/>
</dbReference>
<sequence>MIEELQQVLTDRAVDPVDAALGLLEAEVDVLLSPSWATYLGSPLVCVARFGLLIRTTPALRAHERESLERVSEVLADALAQRGFDGPEGWVTATAITGLWPVFYRSLHREVQVEGANIDSVRSAVMSDVRRAAGRLRSGI</sequence>
<dbReference type="Gene3D" id="1.10.357.10">
    <property type="entry name" value="Tetracycline Repressor, domain 2"/>
    <property type="match status" value="1"/>
</dbReference>
<evidence type="ECO:0000313" key="2">
    <source>
        <dbReference type="Proteomes" id="UP000293638"/>
    </source>
</evidence>
<dbReference type="OrthoDB" id="155497at2"/>
<gene>
    <name evidence="1" type="ORF">EV189_0562</name>
</gene>
<dbReference type="AlphaFoldDB" id="A0A4Q7NVZ0"/>
<dbReference type="EMBL" id="SGXD01000001">
    <property type="protein sequence ID" value="RZS91324.1"/>
    <property type="molecule type" value="Genomic_DNA"/>
</dbReference>
<protein>
    <recommendedName>
        <fullName evidence="3">TetR family transcriptional regulator</fullName>
    </recommendedName>
</protein>
<proteinExistence type="predicted"/>
<comment type="caution">
    <text evidence="1">The sequence shown here is derived from an EMBL/GenBank/DDBJ whole genome shotgun (WGS) entry which is preliminary data.</text>
</comment>
<name>A0A4Q7NVZ0_9ACTN</name>
<accession>A0A4Q7NVZ0</accession>
<dbReference type="Proteomes" id="UP000293638">
    <property type="component" value="Unassembled WGS sequence"/>
</dbReference>
<evidence type="ECO:0008006" key="3">
    <source>
        <dbReference type="Google" id="ProtNLM"/>
    </source>
</evidence>
<organism evidence="1 2">
    <name type="scientific">Motilibacter rhizosphaerae</name>
    <dbReference type="NCBI Taxonomy" id="598652"/>
    <lineage>
        <taxon>Bacteria</taxon>
        <taxon>Bacillati</taxon>
        <taxon>Actinomycetota</taxon>
        <taxon>Actinomycetes</taxon>
        <taxon>Motilibacterales</taxon>
        <taxon>Motilibacteraceae</taxon>
        <taxon>Motilibacter</taxon>
    </lineage>
</organism>